<comment type="caution">
    <text evidence="8">The sequence shown here is derived from an EMBL/GenBank/DDBJ whole genome shotgun (WGS) entry which is preliminary data.</text>
</comment>
<sequence>MIGSIRGKVLEFDGLNVLIETSNGIGYDVEVPANLLAELKVGEEGFLYIHHVVREDAELLYGFTSKEARLLFREVIKINGVGPRVAMALLSTFDLHTFIEVINQGRIASLTAAPGVGKKTAERIVVEMKDRLDKLRFNAKLAASAAAVGSKNSTSAANIKATADASLLDNLGAAESNDTFNCEDAIAALISLGYKENVAMSTVKSVFTSGMTTEQIIVQSLNALSKK</sequence>
<reference evidence="8" key="1">
    <citation type="journal article" date="2021" name="PeerJ">
        <title>Extensive microbial diversity within the chicken gut microbiome revealed by metagenomics and culture.</title>
        <authorList>
            <person name="Gilroy R."/>
            <person name="Ravi A."/>
            <person name="Getino M."/>
            <person name="Pursley I."/>
            <person name="Horton D.L."/>
            <person name="Alikhan N.F."/>
            <person name="Baker D."/>
            <person name="Gharbi K."/>
            <person name="Hall N."/>
            <person name="Watson M."/>
            <person name="Adriaenssens E.M."/>
            <person name="Foster-Nyarko E."/>
            <person name="Jarju S."/>
            <person name="Secka A."/>
            <person name="Antonio M."/>
            <person name="Oren A."/>
            <person name="Chaudhuri R.R."/>
            <person name="La Ragione R."/>
            <person name="Hildebrand F."/>
            <person name="Pallen M.J."/>
        </authorList>
    </citation>
    <scope>NUCLEOTIDE SEQUENCE</scope>
    <source>
        <strain evidence="8">USASDec5-558</strain>
    </source>
</reference>
<dbReference type="InterPro" id="IPR011114">
    <property type="entry name" value="RuvA_C"/>
</dbReference>
<keyword evidence="3 6" id="KW-0238">DNA-binding</keyword>
<dbReference type="InterPro" id="IPR013849">
    <property type="entry name" value="DNA_helicase_Holl-junc_RuvA_I"/>
</dbReference>
<dbReference type="GO" id="GO:0016787">
    <property type="term" value="F:hydrolase activity"/>
    <property type="evidence" value="ECO:0007669"/>
    <property type="project" value="UniProtKB-KW"/>
</dbReference>
<evidence type="ECO:0000256" key="5">
    <source>
        <dbReference type="ARBA" id="ARBA00023204"/>
    </source>
</evidence>
<dbReference type="Pfam" id="PF07499">
    <property type="entry name" value="RuvA_C"/>
    <property type="match status" value="1"/>
</dbReference>
<dbReference type="HAMAP" id="MF_00031">
    <property type="entry name" value="DNA_HJ_migration_RuvA"/>
    <property type="match status" value="1"/>
</dbReference>
<feature type="domain" description="Helix-hairpin-helix DNA-binding motif class 1" evidence="7">
    <location>
        <begin position="73"/>
        <end position="92"/>
    </location>
</feature>
<comment type="caution">
    <text evidence="6">Lacks conserved residue(s) required for the propagation of feature annotation.</text>
</comment>
<dbReference type="Gene3D" id="2.40.50.140">
    <property type="entry name" value="Nucleic acid-binding proteins"/>
    <property type="match status" value="1"/>
</dbReference>
<dbReference type="Pfam" id="PF01330">
    <property type="entry name" value="RuvA_N"/>
    <property type="match status" value="1"/>
</dbReference>
<dbReference type="GO" id="GO:0000400">
    <property type="term" value="F:four-way junction DNA binding"/>
    <property type="evidence" value="ECO:0007669"/>
    <property type="project" value="UniProtKB-UniRule"/>
</dbReference>
<dbReference type="SUPFAM" id="SSF50249">
    <property type="entry name" value="Nucleic acid-binding proteins"/>
    <property type="match status" value="1"/>
</dbReference>
<organism evidence="8 9">
    <name type="scientific">Candidatus Anaerobiospirillum pullistercoris</name>
    <dbReference type="NCBI Taxonomy" id="2838452"/>
    <lineage>
        <taxon>Bacteria</taxon>
        <taxon>Pseudomonadati</taxon>
        <taxon>Pseudomonadota</taxon>
        <taxon>Gammaproteobacteria</taxon>
        <taxon>Aeromonadales</taxon>
        <taxon>Succinivibrionaceae</taxon>
        <taxon>Anaerobiospirillum</taxon>
    </lineage>
</organism>
<keyword evidence="8" id="KW-0378">Hydrolase</keyword>
<comment type="function">
    <text evidence="6">The RuvA-RuvB-RuvC complex processes Holliday junction (HJ) DNA during genetic recombination and DNA repair, while the RuvA-RuvB complex plays an important role in the rescue of blocked DNA replication forks via replication fork reversal (RFR). RuvA specifically binds to HJ cruciform DNA, conferring on it an open structure. The RuvB hexamer acts as an ATP-dependent pump, pulling dsDNA into and through the RuvAB complex. HJ branch migration allows RuvC to scan DNA until it finds its consensus sequence, where it cleaves and resolves the cruciform DNA.</text>
</comment>
<dbReference type="Gene3D" id="1.10.8.10">
    <property type="entry name" value="DNA helicase RuvA subunit, C-terminal domain"/>
    <property type="match status" value="1"/>
</dbReference>
<evidence type="ECO:0000313" key="8">
    <source>
        <dbReference type="EMBL" id="HIX57867.1"/>
    </source>
</evidence>
<dbReference type="CDD" id="cd14332">
    <property type="entry name" value="UBA_RuvA_C"/>
    <property type="match status" value="1"/>
</dbReference>
<comment type="subunit">
    <text evidence="6">Homotetramer. Forms an RuvA(8)-RuvB(12)-Holliday junction (HJ) complex. HJ DNA is sandwiched between 2 RuvA tetramers; dsDNA enters through RuvA and exits via RuvB. An RuvB hexamer assembles on each DNA strand where it exits the tetramer. Each RuvB hexamer is contacted by two RuvA subunits (via domain III) on 2 adjacent RuvB subunits; this complex drives branch migration. In the full resolvosome a probable DNA-RuvA(4)-RuvB(12)-RuvC(2) complex forms which resolves the HJ.</text>
</comment>
<dbReference type="SMART" id="SM00278">
    <property type="entry name" value="HhH1"/>
    <property type="match status" value="2"/>
</dbReference>
<feature type="region of interest" description="Domain I" evidence="6">
    <location>
        <begin position="1"/>
        <end position="64"/>
    </location>
</feature>
<dbReference type="GO" id="GO:0048476">
    <property type="term" value="C:Holliday junction resolvase complex"/>
    <property type="evidence" value="ECO:0007669"/>
    <property type="project" value="UniProtKB-UniRule"/>
</dbReference>
<evidence type="ECO:0000313" key="9">
    <source>
        <dbReference type="Proteomes" id="UP000886829"/>
    </source>
</evidence>
<keyword evidence="4 6" id="KW-0233">DNA recombination</keyword>
<evidence type="ECO:0000256" key="1">
    <source>
        <dbReference type="ARBA" id="ARBA00022490"/>
    </source>
</evidence>
<dbReference type="EMBL" id="DXEV01000207">
    <property type="protein sequence ID" value="HIX57867.1"/>
    <property type="molecule type" value="Genomic_DNA"/>
</dbReference>
<dbReference type="InterPro" id="IPR000085">
    <property type="entry name" value="RuvA"/>
</dbReference>
<reference evidence="8" key="2">
    <citation type="submission" date="2021-04" db="EMBL/GenBank/DDBJ databases">
        <authorList>
            <person name="Gilroy R."/>
        </authorList>
    </citation>
    <scope>NUCLEOTIDE SEQUENCE</scope>
    <source>
        <strain evidence="8">USASDec5-558</strain>
    </source>
</reference>
<dbReference type="AlphaFoldDB" id="A0A9D1WFG5"/>
<dbReference type="InterPro" id="IPR003583">
    <property type="entry name" value="Hlx-hairpin-Hlx_DNA-bd_motif"/>
</dbReference>
<comment type="similarity">
    <text evidence="6">Belongs to the RuvA family.</text>
</comment>
<dbReference type="GO" id="GO:0006310">
    <property type="term" value="P:DNA recombination"/>
    <property type="evidence" value="ECO:0007669"/>
    <property type="project" value="UniProtKB-UniRule"/>
</dbReference>
<name>A0A9D1WFG5_9GAMM</name>
<dbReference type="GO" id="GO:0006281">
    <property type="term" value="P:DNA repair"/>
    <property type="evidence" value="ECO:0007669"/>
    <property type="project" value="UniProtKB-UniRule"/>
</dbReference>
<dbReference type="InterPro" id="IPR036267">
    <property type="entry name" value="RuvA_C_sf"/>
</dbReference>
<gene>
    <name evidence="6 8" type="primary">ruvA</name>
    <name evidence="8" type="ORF">H9850_10420</name>
</gene>
<dbReference type="NCBIfam" id="TIGR00084">
    <property type="entry name" value="ruvA"/>
    <property type="match status" value="1"/>
</dbReference>
<dbReference type="InterPro" id="IPR010994">
    <property type="entry name" value="RuvA_2-like"/>
</dbReference>
<comment type="domain">
    <text evidence="6">Has three domains with a flexible linker between the domains II and III and assumes an 'L' shape. Domain III is highly mobile and contacts RuvB.</text>
</comment>
<proteinExistence type="inferred from homology"/>
<dbReference type="SUPFAM" id="SSF46929">
    <property type="entry name" value="DNA helicase RuvA subunit, C-terminal domain"/>
    <property type="match status" value="1"/>
</dbReference>
<evidence type="ECO:0000256" key="2">
    <source>
        <dbReference type="ARBA" id="ARBA00022763"/>
    </source>
</evidence>
<dbReference type="GO" id="GO:0009378">
    <property type="term" value="F:four-way junction helicase activity"/>
    <property type="evidence" value="ECO:0007669"/>
    <property type="project" value="InterPro"/>
</dbReference>
<dbReference type="InterPro" id="IPR012340">
    <property type="entry name" value="NA-bd_OB-fold"/>
</dbReference>
<protein>
    <recommendedName>
        <fullName evidence="6">Holliday junction branch migration complex subunit RuvA</fullName>
    </recommendedName>
</protein>
<keyword evidence="5 6" id="KW-0234">DNA repair</keyword>
<keyword evidence="1 6" id="KW-0963">Cytoplasm</keyword>
<dbReference type="GO" id="GO:0005524">
    <property type="term" value="F:ATP binding"/>
    <property type="evidence" value="ECO:0007669"/>
    <property type="project" value="InterPro"/>
</dbReference>
<dbReference type="SUPFAM" id="SSF47781">
    <property type="entry name" value="RuvA domain 2-like"/>
    <property type="match status" value="1"/>
</dbReference>
<evidence type="ECO:0000256" key="3">
    <source>
        <dbReference type="ARBA" id="ARBA00023125"/>
    </source>
</evidence>
<dbReference type="Gene3D" id="1.10.150.20">
    <property type="entry name" value="5' to 3' exonuclease, C-terminal subdomain"/>
    <property type="match status" value="1"/>
</dbReference>
<dbReference type="GO" id="GO:0009379">
    <property type="term" value="C:Holliday junction helicase complex"/>
    <property type="evidence" value="ECO:0007669"/>
    <property type="project" value="InterPro"/>
</dbReference>
<evidence type="ECO:0000259" key="7">
    <source>
        <dbReference type="SMART" id="SM00278"/>
    </source>
</evidence>
<comment type="subcellular location">
    <subcellularLocation>
        <location evidence="6">Cytoplasm</location>
    </subcellularLocation>
</comment>
<dbReference type="Pfam" id="PF14520">
    <property type="entry name" value="HHH_5"/>
    <property type="match status" value="1"/>
</dbReference>
<evidence type="ECO:0000256" key="6">
    <source>
        <dbReference type="HAMAP-Rule" id="MF_00031"/>
    </source>
</evidence>
<dbReference type="GO" id="GO:0005737">
    <property type="term" value="C:cytoplasm"/>
    <property type="evidence" value="ECO:0007669"/>
    <property type="project" value="UniProtKB-SubCell"/>
</dbReference>
<feature type="domain" description="Helix-hairpin-helix DNA-binding motif class 1" evidence="7">
    <location>
        <begin position="108"/>
        <end position="127"/>
    </location>
</feature>
<keyword evidence="2 6" id="KW-0227">DNA damage</keyword>
<evidence type="ECO:0000256" key="4">
    <source>
        <dbReference type="ARBA" id="ARBA00023172"/>
    </source>
</evidence>
<dbReference type="Proteomes" id="UP000886829">
    <property type="component" value="Unassembled WGS sequence"/>
</dbReference>
<accession>A0A9D1WFG5</accession>
<feature type="region of interest" description="Domain III" evidence="6">
    <location>
        <begin position="175"/>
        <end position="227"/>
    </location>
</feature>